<organism evidence="1 2">
    <name type="scientific">Saprolegnia diclina (strain VS20)</name>
    <dbReference type="NCBI Taxonomy" id="1156394"/>
    <lineage>
        <taxon>Eukaryota</taxon>
        <taxon>Sar</taxon>
        <taxon>Stramenopiles</taxon>
        <taxon>Oomycota</taxon>
        <taxon>Saprolegniomycetes</taxon>
        <taxon>Saprolegniales</taxon>
        <taxon>Saprolegniaceae</taxon>
        <taxon>Saprolegnia</taxon>
    </lineage>
</organism>
<reference evidence="1 2" key="1">
    <citation type="submission" date="2012-04" db="EMBL/GenBank/DDBJ databases">
        <title>The Genome Sequence of Saprolegnia declina VS20.</title>
        <authorList>
            <consortium name="The Broad Institute Genome Sequencing Platform"/>
            <person name="Russ C."/>
            <person name="Nusbaum C."/>
            <person name="Tyler B."/>
            <person name="van West P."/>
            <person name="Dieguez-Uribeondo J."/>
            <person name="de Bruijn I."/>
            <person name="Tripathy S."/>
            <person name="Jiang R."/>
            <person name="Young S.K."/>
            <person name="Zeng Q."/>
            <person name="Gargeya S."/>
            <person name="Fitzgerald M."/>
            <person name="Haas B."/>
            <person name="Abouelleil A."/>
            <person name="Alvarado L."/>
            <person name="Arachchi H.M."/>
            <person name="Berlin A."/>
            <person name="Chapman S.B."/>
            <person name="Goldberg J."/>
            <person name="Griggs A."/>
            <person name="Gujja S."/>
            <person name="Hansen M."/>
            <person name="Howarth C."/>
            <person name="Imamovic A."/>
            <person name="Larimer J."/>
            <person name="McCowen C."/>
            <person name="Montmayeur A."/>
            <person name="Murphy C."/>
            <person name="Neiman D."/>
            <person name="Pearson M."/>
            <person name="Priest M."/>
            <person name="Roberts A."/>
            <person name="Saif S."/>
            <person name="Shea T."/>
            <person name="Sisk P."/>
            <person name="Sykes S."/>
            <person name="Wortman J."/>
            <person name="Nusbaum C."/>
            <person name="Birren B."/>
        </authorList>
    </citation>
    <scope>NUCLEOTIDE SEQUENCE [LARGE SCALE GENOMIC DNA]</scope>
    <source>
        <strain evidence="1 2">VS20</strain>
    </source>
</reference>
<keyword evidence="2" id="KW-1185">Reference proteome</keyword>
<proteinExistence type="predicted"/>
<dbReference type="AlphaFoldDB" id="T0QKV8"/>
<dbReference type="RefSeq" id="XP_008612292.1">
    <property type="nucleotide sequence ID" value="XM_008614070.1"/>
</dbReference>
<name>T0QKV8_SAPDV</name>
<evidence type="ECO:0000313" key="2">
    <source>
        <dbReference type="Proteomes" id="UP000030762"/>
    </source>
</evidence>
<dbReference type="VEuPathDB" id="FungiDB:SDRG_08200"/>
<evidence type="ECO:0008006" key="3">
    <source>
        <dbReference type="Google" id="ProtNLM"/>
    </source>
</evidence>
<dbReference type="EMBL" id="JH767155">
    <property type="protein sequence ID" value="EQC34430.1"/>
    <property type="molecule type" value="Genomic_DNA"/>
</dbReference>
<sequence length="247" mass="27374">MSKTVNLNVRGTIVKAKYDAVFSPQGHLHPICKLVEMSPRAIDASGCHVYVVDLDPALFRRLIDYVQYGCPLFEGLGRDDAIRVSAVIQTMDLRLPGVRWDPAHCGQHTATSDDYQCATILSSSSHPVQLFGERMLAVQPLDAFKIHIDWLSPSGSGHRFEVGFASRFGSAEYVIPLAAATRFKRVREVMTLKLDRAEHQVTLTSEACGTKTCTYGNVIAGKLYPCILYLPIFYGDPSHFQARLLAD</sequence>
<dbReference type="InParanoid" id="T0QKV8"/>
<accession>T0QKV8</accession>
<dbReference type="GeneID" id="19948927"/>
<dbReference type="Proteomes" id="UP000030762">
    <property type="component" value="Unassembled WGS sequence"/>
</dbReference>
<gene>
    <name evidence="1" type="ORF">SDRG_08200</name>
</gene>
<protein>
    <recommendedName>
        <fullName evidence="3">Potassium channel tetramerisation-type BTB domain-containing protein</fullName>
    </recommendedName>
</protein>
<evidence type="ECO:0000313" key="1">
    <source>
        <dbReference type="EMBL" id="EQC34430.1"/>
    </source>
</evidence>